<evidence type="ECO:0000313" key="2">
    <source>
        <dbReference type="EMBL" id="KAF0292908.1"/>
    </source>
</evidence>
<dbReference type="Proteomes" id="UP000440578">
    <property type="component" value="Unassembled WGS sequence"/>
</dbReference>
<dbReference type="AlphaFoldDB" id="A0A6A4VSC6"/>
<feature type="transmembrane region" description="Helical" evidence="1">
    <location>
        <begin position="60"/>
        <end position="79"/>
    </location>
</feature>
<dbReference type="InterPro" id="IPR038757">
    <property type="entry name" value="BRAP"/>
</dbReference>
<name>A0A6A4VSC6_AMPAM</name>
<keyword evidence="1" id="KW-0812">Transmembrane</keyword>
<organism evidence="2 3">
    <name type="scientific">Amphibalanus amphitrite</name>
    <name type="common">Striped barnacle</name>
    <name type="synonym">Balanus amphitrite</name>
    <dbReference type="NCBI Taxonomy" id="1232801"/>
    <lineage>
        <taxon>Eukaryota</taxon>
        <taxon>Metazoa</taxon>
        <taxon>Ecdysozoa</taxon>
        <taxon>Arthropoda</taxon>
        <taxon>Crustacea</taxon>
        <taxon>Multicrustacea</taxon>
        <taxon>Cirripedia</taxon>
        <taxon>Thoracica</taxon>
        <taxon>Thoracicalcarea</taxon>
        <taxon>Balanomorpha</taxon>
        <taxon>Balanoidea</taxon>
        <taxon>Balanidae</taxon>
        <taxon>Amphibalaninae</taxon>
        <taxon>Amphibalanus</taxon>
    </lineage>
</organism>
<evidence type="ECO:0000313" key="3">
    <source>
        <dbReference type="Proteomes" id="UP000440578"/>
    </source>
</evidence>
<dbReference type="EMBL" id="VIIS01001784">
    <property type="protein sequence ID" value="KAF0292908.1"/>
    <property type="molecule type" value="Genomic_DNA"/>
</dbReference>
<dbReference type="PANTHER" id="PTHR35259">
    <property type="entry name" value="BOMBESIN RECEPTOR-ACTIVATED PROTEIN C6ORF89"/>
    <property type="match status" value="1"/>
</dbReference>
<protein>
    <submittedName>
        <fullName evidence="2">Uncharacterized protein</fullName>
    </submittedName>
</protein>
<reference evidence="2 3" key="1">
    <citation type="submission" date="2019-07" db="EMBL/GenBank/DDBJ databases">
        <title>Draft genome assembly of a fouling barnacle, Amphibalanus amphitrite (Darwin, 1854): The first reference genome for Thecostraca.</title>
        <authorList>
            <person name="Kim W."/>
        </authorList>
    </citation>
    <scope>NUCLEOTIDE SEQUENCE [LARGE SCALE GENOMIC DNA]</scope>
    <source>
        <strain evidence="2">SNU_AA5</strain>
        <tissue evidence="2">Soma without cirri and trophi</tissue>
    </source>
</reference>
<dbReference type="PANTHER" id="PTHR35259:SF2">
    <property type="match status" value="1"/>
</dbReference>
<keyword evidence="3" id="KW-1185">Reference proteome</keyword>
<accession>A0A6A4VSC6</accession>
<proteinExistence type="predicted"/>
<dbReference type="Gene3D" id="2.60.120.650">
    <property type="entry name" value="Cupin"/>
    <property type="match status" value="1"/>
</dbReference>
<comment type="caution">
    <text evidence="2">The sequence shown here is derived from an EMBL/GenBank/DDBJ whole genome shotgun (WGS) entry which is preliminary data.</text>
</comment>
<keyword evidence="1" id="KW-1133">Transmembrane helix</keyword>
<gene>
    <name evidence="2" type="ORF">FJT64_009156</name>
</gene>
<keyword evidence="1" id="KW-0472">Membrane</keyword>
<evidence type="ECO:0000256" key="1">
    <source>
        <dbReference type="SAM" id="Phobius"/>
    </source>
</evidence>
<dbReference type="SUPFAM" id="SSF51197">
    <property type="entry name" value="Clavaminate synthase-like"/>
    <property type="match status" value="1"/>
</dbReference>
<dbReference type="OrthoDB" id="10059103at2759"/>
<sequence>MSADEARLPEAERLAALERELTALHELCRRSELPHDQVSRALRPLVSAVDWSTGINRARYVGRVVGVLLVLCAALYLIGSAKPVQQAAHFYTRVALVKILPYWDWTGLYTMTCLVENPLYEETDRPVRTEDSCQLCESLDELERVSNVSAAVVTDNYLRLDRPVVVTDGTRDWPALEDGVFDRHRLVKMFKDRGLAESRPCELLTNLKARDDMQLLLDKMSNPVIKKWFAHWENCDKMAAKVLRTLYRRPYFLPAMVDTTDSNWVLVSSNYTGNVYKMLPVVNDMVWMAQLQGTTGLRLTPRSPCASLCPEIVDTLHEGEILMFTDFLWMLEYLPGYGTDNVAVGAGGYWE</sequence>